<evidence type="ECO:0000256" key="1">
    <source>
        <dbReference type="SAM" id="SignalP"/>
    </source>
</evidence>
<dbReference type="Proteomes" id="UP001194729">
    <property type="component" value="Unassembled WGS sequence"/>
</dbReference>
<feature type="signal peptide" evidence="1">
    <location>
        <begin position="1"/>
        <end position="19"/>
    </location>
</feature>
<evidence type="ECO:0008006" key="4">
    <source>
        <dbReference type="Google" id="ProtNLM"/>
    </source>
</evidence>
<gene>
    <name evidence="2" type="ORF">FNJ87_03830</name>
</gene>
<feature type="chain" id="PRO_5047210409" description="LTD domain-containing protein" evidence="1">
    <location>
        <begin position="20"/>
        <end position="86"/>
    </location>
</feature>
<evidence type="ECO:0000313" key="3">
    <source>
        <dbReference type="Proteomes" id="UP001194729"/>
    </source>
</evidence>
<reference evidence="2 3" key="1">
    <citation type="submission" date="2020-11" db="EMBL/GenBank/DDBJ databases">
        <title>P. mediterranea TC4 genome.</title>
        <authorList>
            <person name="Molmeret M."/>
        </authorList>
    </citation>
    <scope>NUCLEOTIDE SEQUENCE [LARGE SCALE GENOMIC DNA]</scope>
    <source>
        <strain evidence="2 3">TC4</strain>
    </source>
</reference>
<accession>A0ABS0A3S1</accession>
<organism evidence="2 3">
    <name type="scientific">Nonlabens mediterrranea</name>
    <dbReference type="NCBI Taxonomy" id="1419947"/>
    <lineage>
        <taxon>Bacteria</taxon>
        <taxon>Pseudomonadati</taxon>
        <taxon>Bacteroidota</taxon>
        <taxon>Flavobacteriia</taxon>
        <taxon>Flavobacteriales</taxon>
        <taxon>Flavobacteriaceae</taxon>
        <taxon>Nonlabens</taxon>
    </lineage>
</organism>
<proteinExistence type="predicted"/>
<keyword evidence="3" id="KW-1185">Reference proteome</keyword>
<evidence type="ECO:0000313" key="2">
    <source>
        <dbReference type="EMBL" id="MBF4983498.1"/>
    </source>
</evidence>
<dbReference type="EMBL" id="JADKYU010000207">
    <property type="protein sequence ID" value="MBF4983498.1"/>
    <property type="molecule type" value="Genomic_DNA"/>
</dbReference>
<name>A0ABS0A3S1_9FLAO</name>
<feature type="non-terminal residue" evidence="2">
    <location>
        <position position="86"/>
    </location>
</feature>
<sequence>MKQIYFTVAMLFVAAISFAQTSELLISKYGEGTSNNKFFEIYNGTGAPVSLDGYAWPSVSNAPTVVGEYEFWNTFNPGAVIAICDY</sequence>
<protein>
    <recommendedName>
        <fullName evidence="4">LTD domain-containing protein</fullName>
    </recommendedName>
</protein>
<keyword evidence="1" id="KW-0732">Signal</keyword>
<comment type="caution">
    <text evidence="2">The sequence shown here is derived from an EMBL/GenBank/DDBJ whole genome shotgun (WGS) entry which is preliminary data.</text>
</comment>